<dbReference type="InterPro" id="IPR001480">
    <property type="entry name" value="Bulb-type_lectin_dom"/>
</dbReference>
<organism evidence="2 3">
    <name type="scientific">Clytia hemisphaerica</name>
    <dbReference type="NCBI Taxonomy" id="252671"/>
    <lineage>
        <taxon>Eukaryota</taxon>
        <taxon>Metazoa</taxon>
        <taxon>Cnidaria</taxon>
        <taxon>Hydrozoa</taxon>
        <taxon>Hydroidolina</taxon>
        <taxon>Leptothecata</taxon>
        <taxon>Obeliida</taxon>
        <taxon>Clytiidae</taxon>
        <taxon>Clytia</taxon>
    </lineage>
</organism>
<dbReference type="InterPro" id="IPR036426">
    <property type="entry name" value="Bulb-type_lectin_dom_sf"/>
</dbReference>
<dbReference type="GeneID" id="136799375"/>
<sequence>MAQPTKSYTEIVDIFKKIGINDPEKLSDTDIVSFAKKYAGGELSGNDIKMFCEVRKKNKTYEKLPVPDLEENAPLTKEHFQDLPNLDVDSRLSLIQGEIDEVGRQPIDFSTMTAADWMKVIVDCNMIYARIFKNLGSGLSDLPTEPMFFPPNKSLFGTQDFKVSQHSLLYRQKSELAEHFDEKAVITNIKAGGSFSSPYVSGSAEYSHATQNRTAEKDSKVTSVFKVESPVGEFTLPSPSELAESQMKINDNFGNFVKDYIEQHEGCSKEEVVKEMTRRFGDVVPRKVIIGVACYTTQTISIKETQSLETVSDSFKASVTASYGCFGASANAGGGSSESSESGDKSQENSYAFAAIAGNLPDPSNPMSIGNYRSIPSSWRIIHLGDELTPVYDYLSGEAKDQLNSLPGGPDSYGYNTLHQNEYIDEGRMKISTNYKYKVLMRRNGNLVILGPDGKIRWESNSGDDTTIFLQGACLDSDGRLSVIVGPLAGTSIWNSEKGGAKYMIIEDDGYFRGYNDNDKVVFSYPEN</sequence>
<dbReference type="Gene3D" id="2.90.10.10">
    <property type="entry name" value="Bulb-type lectin domain"/>
    <property type="match status" value="1"/>
</dbReference>
<feature type="domain" description="Bulb-type lectin" evidence="1">
    <location>
        <begin position="415"/>
        <end position="528"/>
    </location>
</feature>
<evidence type="ECO:0000259" key="1">
    <source>
        <dbReference type="PROSITE" id="PS50927"/>
    </source>
</evidence>
<dbReference type="EnsemblMetazoa" id="CLYHEMT005361.1">
    <property type="protein sequence ID" value="CLYHEMP005361.1"/>
    <property type="gene ID" value="CLYHEMG005361"/>
</dbReference>
<evidence type="ECO:0000313" key="2">
    <source>
        <dbReference type="EnsemblMetazoa" id="CLYHEMP005361.1"/>
    </source>
</evidence>
<dbReference type="AlphaFoldDB" id="A0A7M5UWN0"/>
<protein>
    <recommendedName>
        <fullName evidence="1">Bulb-type lectin domain-containing protein</fullName>
    </recommendedName>
</protein>
<reference evidence="2" key="1">
    <citation type="submission" date="2021-01" db="UniProtKB">
        <authorList>
            <consortium name="EnsemblMetazoa"/>
        </authorList>
    </citation>
    <scope>IDENTIFICATION</scope>
</reference>
<dbReference type="RefSeq" id="XP_066912192.1">
    <property type="nucleotide sequence ID" value="XM_067056091.1"/>
</dbReference>
<dbReference type="PROSITE" id="PS50927">
    <property type="entry name" value="BULB_LECTIN"/>
    <property type="match status" value="1"/>
</dbReference>
<dbReference type="Proteomes" id="UP000594262">
    <property type="component" value="Unplaced"/>
</dbReference>
<dbReference type="SUPFAM" id="SSF51110">
    <property type="entry name" value="alpha-D-mannose-specific plant lectins"/>
    <property type="match status" value="1"/>
</dbReference>
<evidence type="ECO:0000313" key="3">
    <source>
        <dbReference type="Proteomes" id="UP000594262"/>
    </source>
</evidence>
<proteinExistence type="predicted"/>
<keyword evidence="3" id="KW-1185">Reference proteome</keyword>
<accession>A0A7M5UWN0</accession>
<name>A0A7M5UWN0_9CNID</name>